<dbReference type="RefSeq" id="WP_128230538.1">
    <property type="nucleotide sequence ID" value="NZ_SACR01000007.1"/>
</dbReference>
<name>A0A437R939_9BURK</name>
<comment type="caution">
    <text evidence="1">The sequence shown here is derived from an EMBL/GenBank/DDBJ whole genome shotgun (WGS) entry which is preliminary data.</text>
</comment>
<evidence type="ECO:0000313" key="2">
    <source>
        <dbReference type="Proteomes" id="UP000285575"/>
    </source>
</evidence>
<keyword evidence="2" id="KW-1185">Reference proteome</keyword>
<sequence length="82" mass="8654">MSLHELSLEAATPGERRLRDVAAALLRLLSHTLGLLAERVAPPPAVAPVEPLLEFHAEAGAPEGALYVNGQLVGHLPGVHRL</sequence>
<protein>
    <submittedName>
        <fullName evidence="1">Uncharacterized protein</fullName>
    </submittedName>
</protein>
<gene>
    <name evidence="1" type="ORF">EOE66_20085</name>
</gene>
<reference evidence="1 2" key="1">
    <citation type="submission" date="2019-01" db="EMBL/GenBank/DDBJ databases">
        <authorList>
            <person name="Chen W.-M."/>
        </authorList>
    </citation>
    <scope>NUCLEOTIDE SEQUENCE [LARGE SCALE GENOMIC DNA]</scope>
    <source>
        <strain evidence="1 2">KYPY4</strain>
    </source>
</reference>
<dbReference type="Proteomes" id="UP000285575">
    <property type="component" value="Unassembled WGS sequence"/>
</dbReference>
<accession>A0A437R939</accession>
<organism evidence="1 2">
    <name type="scientific">Rubrivivax rivuli</name>
    <dbReference type="NCBI Taxonomy" id="1862385"/>
    <lineage>
        <taxon>Bacteria</taxon>
        <taxon>Pseudomonadati</taxon>
        <taxon>Pseudomonadota</taxon>
        <taxon>Betaproteobacteria</taxon>
        <taxon>Burkholderiales</taxon>
        <taxon>Sphaerotilaceae</taxon>
        <taxon>Rubrivivax</taxon>
    </lineage>
</organism>
<proteinExistence type="predicted"/>
<evidence type="ECO:0000313" key="1">
    <source>
        <dbReference type="EMBL" id="RVU43253.1"/>
    </source>
</evidence>
<dbReference type="AlphaFoldDB" id="A0A437R939"/>
<dbReference type="EMBL" id="SACR01000007">
    <property type="protein sequence ID" value="RVU43253.1"/>
    <property type="molecule type" value="Genomic_DNA"/>
</dbReference>